<evidence type="ECO:0000256" key="2">
    <source>
        <dbReference type="ARBA" id="ARBA00023136"/>
    </source>
</evidence>
<organism evidence="5 6">
    <name type="scientific">Bombilactobacillus mellis</name>
    <dbReference type="NCBI Taxonomy" id="1218508"/>
    <lineage>
        <taxon>Bacteria</taxon>
        <taxon>Bacillati</taxon>
        <taxon>Bacillota</taxon>
        <taxon>Bacilli</taxon>
        <taxon>Lactobacillales</taxon>
        <taxon>Lactobacillaceae</taxon>
        <taxon>Bombilactobacillus</taxon>
    </lineage>
</organism>
<dbReference type="PANTHER" id="PTHR46825:SF11">
    <property type="entry name" value="PENICILLIN-BINDING PROTEIN 4"/>
    <property type="match status" value="1"/>
</dbReference>
<keyword evidence="2" id="KW-0472">Membrane</keyword>
<evidence type="ECO:0000313" key="5">
    <source>
        <dbReference type="EMBL" id="KJY51330.1"/>
    </source>
</evidence>
<feature type="domain" description="Beta-lactamase-related" evidence="4">
    <location>
        <begin position="46"/>
        <end position="337"/>
    </location>
</feature>
<reference evidence="5 6" key="1">
    <citation type="submission" date="2014-12" db="EMBL/GenBank/DDBJ databases">
        <title>Comparative genomics of the lactic acid bacteria isolated from the honey bee gut.</title>
        <authorList>
            <person name="Ellegaard K.M."/>
            <person name="Tamarit D."/>
            <person name="Javelind E."/>
            <person name="Olofsson T."/>
            <person name="Andersson S.G."/>
            <person name="Vasquez A."/>
        </authorList>
    </citation>
    <scope>NUCLEOTIDE SEQUENCE [LARGE SCALE GENOMIC DNA]</scope>
    <source>
        <strain evidence="5 6">Hon2</strain>
    </source>
</reference>
<gene>
    <name evidence="5" type="ORF">JG29_03800</name>
</gene>
<dbReference type="STRING" id="1218508.JG29_03800"/>
<evidence type="ECO:0000259" key="4">
    <source>
        <dbReference type="Pfam" id="PF00144"/>
    </source>
</evidence>
<name>A0A0F4KY34_9LACO</name>
<dbReference type="EMBL" id="JXBZ01000002">
    <property type="protein sequence ID" value="KJY51330.1"/>
    <property type="molecule type" value="Genomic_DNA"/>
</dbReference>
<protein>
    <recommendedName>
        <fullName evidence="4">Beta-lactamase-related domain-containing protein</fullName>
    </recommendedName>
</protein>
<dbReference type="SUPFAM" id="SSF56601">
    <property type="entry name" value="beta-lactamase/transpeptidase-like"/>
    <property type="match status" value="1"/>
</dbReference>
<keyword evidence="3" id="KW-0732">Signal</keyword>
<dbReference type="Pfam" id="PF00144">
    <property type="entry name" value="Beta-lactamase"/>
    <property type="match status" value="1"/>
</dbReference>
<dbReference type="RefSeq" id="WP_045922267.1">
    <property type="nucleotide sequence ID" value="NZ_JBHTHW010000004.1"/>
</dbReference>
<feature type="signal peptide" evidence="3">
    <location>
        <begin position="1"/>
        <end position="28"/>
    </location>
</feature>
<dbReference type="GO" id="GO:0016020">
    <property type="term" value="C:membrane"/>
    <property type="evidence" value="ECO:0007669"/>
    <property type="project" value="UniProtKB-SubCell"/>
</dbReference>
<comment type="subcellular location">
    <subcellularLocation>
        <location evidence="1">Membrane</location>
    </subcellularLocation>
</comment>
<dbReference type="InterPro" id="IPR012338">
    <property type="entry name" value="Beta-lactam/transpept-like"/>
</dbReference>
<dbReference type="InterPro" id="IPR050491">
    <property type="entry name" value="AmpC-like"/>
</dbReference>
<dbReference type="OrthoDB" id="2151402at2"/>
<accession>A0A0F4KY34</accession>
<evidence type="ECO:0000256" key="1">
    <source>
        <dbReference type="ARBA" id="ARBA00004370"/>
    </source>
</evidence>
<proteinExistence type="predicted"/>
<evidence type="ECO:0000313" key="6">
    <source>
        <dbReference type="Proteomes" id="UP000033695"/>
    </source>
</evidence>
<evidence type="ECO:0000256" key="3">
    <source>
        <dbReference type="SAM" id="SignalP"/>
    </source>
</evidence>
<sequence>MFKKEKIILFLLVCVSFIINLSTPPAQAANIVAPKIDDLLQKNNFSGNLLIVKKGHYWFEQQSGYANYAQRRLLNKDSVYQLASLEKSITATLIIKAQTQHKLELTNSLQQYFPQIPYSANLTLTHLMQMQSGLNLTTEPTSNLRGKKLDHYLNTHTSFDSHYVNRWHYSDVNYILLARILVQVYHCSYQTLFKRYFKQRLHLKDTDVDNQFAFNPNHVLAYAVNKQPVDYSHPLSLNQQRLNFEGGAGQLYSNVGEFYRIQAAIVNGRIVDRHFIRQFRQVPPTNPTNGYNGGVYNDKSNHYFYAHGVEQGFDTVFLMSNNAQNAIILFSNRHNPYGTNTINLVKKIYQQVF</sequence>
<dbReference type="AlphaFoldDB" id="A0A0F4KY34"/>
<dbReference type="InterPro" id="IPR001466">
    <property type="entry name" value="Beta-lactam-related"/>
</dbReference>
<keyword evidence="6" id="KW-1185">Reference proteome</keyword>
<feature type="chain" id="PRO_5002471863" description="Beta-lactamase-related domain-containing protein" evidence="3">
    <location>
        <begin position="29"/>
        <end position="353"/>
    </location>
</feature>
<dbReference type="PANTHER" id="PTHR46825">
    <property type="entry name" value="D-ALANYL-D-ALANINE-CARBOXYPEPTIDASE/ENDOPEPTIDASE AMPH"/>
    <property type="match status" value="1"/>
</dbReference>
<dbReference type="HOGENOM" id="CLU_020027_3_2_9"/>
<dbReference type="Gene3D" id="3.40.710.10">
    <property type="entry name" value="DD-peptidase/beta-lactamase superfamily"/>
    <property type="match status" value="1"/>
</dbReference>
<comment type="caution">
    <text evidence="5">The sequence shown here is derived from an EMBL/GenBank/DDBJ whole genome shotgun (WGS) entry which is preliminary data.</text>
</comment>
<dbReference type="Proteomes" id="UP000033695">
    <property type="component" value="Unassembled WGS sequence"/>
</dbReference>
<dbReference type="PATRIC" id="fig|1218508.4.peg.388"/>